<comment type="caution">
    <text evidence="1">The sequence shown here is derived from an EMBL/GenBank/DDBJ whole genome shotgun (WGS) entry which is preliminary data.</text>
</comment>
<protein>
    <submittedName>
        <fullName evidence="1">Uncharacterized protein</fullName>
    </submittedName>
</protein>
<accession>A0ACB8V1L3</accession>
<organism evidence="1">
    <name type="scientific">Ophidiomyces ophidiicola</name>
    <dbReference type="NCBI Taxonomy" id="1387563"/>
    <lineage>
        <taxon>Eukaryota</taxon>
        <taxon>Fungi</taxon>
        <taxon>Dikarya</taxon>
        <taxon>Ascomycota</taxon>
        <taxon>Pezizomycotina</taxon>
        <taxon>Eurotiomycetes</taxon>
        <taxon>Eurotiomycetidae</taxon>
        <taxon>Onygenales</taxon>
        <taxon>Onygenaceae</taxon>
        <taxon>Ophidiomyces</taxon>
    </lineage>
</organism>
<proteinExistence type="predicted"/>
<name>A0ACB8V1L3_9EURO</name>
<evidence type="ECO:0000313" key="1">
    <source>
        <dbReference type="EMBL" id="KAI2390708.1"/>
    </source>
</evidence>
<sequence length="312" mass="34529">MAAWVYPQLPPTQLQREEEDSLSRELLWLLRSLQDSLAALREGFQECAALLAPSEPGSTLVLSSLRSESVKGYVTRVGPKIVKGDVHLRMQTLAPPRGSNSTRLFLSSAPTAPELVLEQLVSARRHINDCLDVVDVSTFTGDPMNASFISGQLRLLQDHIREAQHALKGEREDTRKPWNEGSVDANAFDPPLSSYLSFYLTISEAALVLYLRTLEPLGASEHPPTYFSGELGLSGFSLRDRLFGTKQSTHDEAGDVFNWRGEDVKVKEKIRVESQDPSLMAVMAKLIALQHETAKLRKALGVVMGDEESDSE</sequence>
<gene>
    <name evidence="1" type="ORF">LOY88_001532</name>
</gene>
<reference evidence="1" key="1">
    <citation type="journal article" date="2022" name="bioRxiv">
        <title>Population genetic analysis of Ophidiomyces ophidiicola, the causative agent of snake fungal disease, indicates recent introductions to the USA.</title>
        <authorList>
            <person name="Ladner J.T."/>
            <person name="Palmer J.M."/>
            <person name="Ettinger C.L."/>
            <person name="Stajich J.E."/>
            <person name="Farrell T.M."/>
            <person name="Glorioso B.M."/>
            <person name="Lawson B."/>
            <person name="Price S.J."/>
            <person name="Stengle A.G."/>
            <person name="Grear D.A."/>
            <person name="Lorch J.M."/>
        </authorList>
    </citation>
    <scope>NUCLEOTIDE SEQUENCE</scope>
    <source>
        <strain evidence="1">NWHC 24266-5</strain>
    </source>
</reference>
<dbReference type="EMBL" id="JALBCA010000016">
    <property type="protein sequence ID" value="KAI2390708.1"/>
    <property type="molecule type" value="Genomic_DNA"/>
</dbReference>